<dbReference type="Proteomes" id="UP000092460">
    <property type="component" value="Unassembled WGS sequence"/>
</dbReference>
<evidence type="ECO:0000256" key="1">
    <source>
        <dbReference type="SAM" id="Phobius"/>
    </source>
</evidence>
<dbReference type="EMBL" id="JXJN01000365">
    <property type="status" value="NOT_ANNOTATED_CDS"/>
    <property type="molecule type" value="Genomic_DNA"/>
</dbReference>
<feature type="transmembrane region" description="Helical" evidence="1">
    <location>
        <begin position="26"/>
        <end position="46"/>
    </location>
</feature>
<reference evidence="2" key="2">
    <citation type="submission" date="2020-05" db="UniProtKB">
        <authorList>
            <consortium name="EnsemblMetazoa"/>
        </authorList>
    </citation>
    <scope>IDENTIFICATION</scope>
    <source>
        <strain evidence="2">IAEA</strain>
    </source>
</reference>
<keyword evidence="3" id="KW-1185">Reference proteome</keyword>
<dbReference type="VEuPathDB" id="VectorBase:GPPI001618"/>
<feature type="transmembrane region" description="Helical" evidence="1">
    <location>
        <begin position="89"/>
        <end position="110"/>
    </location>
</feature>
<dbReference type="EnsemblMetazoa" id="GPPI001618-RA">
    <property type="protein sequence ID" value="GPPI001618-PA"/>
    <property type="gene ID" value="GPPI001618"/>
</dbReference>
<evidence type="ECO:0000313" key="3">
    <source>
        <dbReference type="Proteomes" id="UP000092460"/>
    </source>
</evidence>
<dbReference type="AlphaFoldDB" id="A0A1B0AM84"/>
<evidence type="ECO:0000313" key="2">
    <source>
        <dbReference type="EnsemblMetazoa" id="GPPI001618-PA"/>
    </source>
</evidence>
<sequence length="231" mass="26136">MLNNPIYESRGPPKLLPLLNLFWPDLFVNFTVLIFFLAANFVIFLWRLASDLKPLLSSLLPSVVAPNLEARCRSLDILALTKETFSISFNALSLANCSGVFGFMSGFFFFDLSSLTGGPSSPSPPYTGRLDPFPFLSVFDVLSLGVTCKRTFSSSLCFLVWNHWRFSLVHHPTMVSHHLSPLPHHPVECCLLCVSLNVLQFYHQFLCALYVDILFQHPNFQISFPLRHPPQ</sequence>
<keyword evidence="1" id="KW-0472">Membrane</keyword>
<keyword evidence="1" id="KW-0812">Transmembrane</keyword>
<reference evidence="3" key="1">
    <citation type="submission" date="2015-01" db="EMBL/GenBank/DDBJ databases">
        <authorList>
            <person name="Aksoy S."/>
            <person name="Warren W."/>
            <person name="Wilson R.K."/>
        </authorList>
    </citation>
    <scope>NUCLEOTIDE SEQUENCE [LARGE SCALE GENOMIC DNA]</scope>
    <source>
        <strain evidence="3">IAEA</strain>
    </source>
</reference>
<name>A0A1B0AM84_9MUSC</name>
<organism evidence="2 3">
    <name type="scientific">Glossina palpalis gambiensis</name>
    <dbReference type="NCBI Taxonomy" id="67801"/>
    <lineage>
        <taxon>Eukaryota</taxon>
        <taxon>Metazoa</taxon>
        <taxon>Ecdysozoa</taxon>
        <taxon>Arthropoda</taxon>
        <taxon>Hexapoda</taxon>
        <taxon>Insecta</taxon>
        <taxon>Pterygota</taxon>
        <taxon>Neoptera</taxon>
        <taxon>Endopterygota</taxon>
        <taxon>Diptera</taxon>
        <taxon>Brachycera</taxon>
        <taxon>Muscomorpha</taxon>
        <taxon>Hippoboscoidea</taxon>
        <taxon>Glossinidae</taxon>
        <taxon>Glossina</taxon>
    </lineage>
</organism>
<proteinExistence type="predicted"/>
<protein>
    <submittedName>
        <fullName evidence="2">Uncharacterized protein</fullName>
    </submittedName>
</protein>
<accession>A0A1B0AM84</accession>
<keyword evidence="1" id="KW-1133">Transmembrane helix</keyword>